<dbReference type="GO" id="GO:0010073">
    <property type="term" value="P:meristem maintenance"/>
    <property type="evidence" value="ECO:0007669"/>
    <property type="project" value="InterPro"/>
</dbReference>
<name>A0A445CJD2_ARAHY</name>
<evidence type="ECO:0000313" key="3">
    <source>
        <dbReference type="Proteomes" id="UP000289738"/>
    </source>
</evidence>
<proteinExistence type="predicted"/>
<protein>
    <recommendedName>
        <fullName evidence="1">Aminotransferase-like plant mobile domain-containing protein</fullName>
    </recommendedName>
</protein>
<dbReference type="PANTHER" id="PTHR46033">
    <property type="entry name" value="PROTEIN MAIN-LIKE 2"/>
    <property type="match status" value="1"/>
</dbReference>
<keyword evidence="3" id="KW-1185">Reference proteome</keyword>
<dbReference type="InterPro" id="IPR019557">
    <property type="entry name" value="AminoTfrase-like_pln_mobile"/>
</dbReference>
<gene>
    <name evidence="2" type="ORF">Ahy_A06g026078</name>
</gene>
<dbReference type="PANTHER" id="PTHR46033:SF8">
    <property type="entry name" value="PROTEIN MAINTENANCE OF MERISTEMS-LIKE"/>
    <property type="match status" value="1"/>
</dbReference>
<evidence type="ECO:0000259" key="1">
    <source>
        <dbReference type="Pfam" id="PF10536"/>
    </source>
</evidence>
<organism evidence="2 3">
    <name type="scientific">Arachis hypogaea</name>
    <name type="common">Peanut</name>
    <dbReference type="NCBI Taxonomy" id="3818"/>
    <lineage>
        <taxon>Eukaryota</taxon>
        <taxon>Viridiplantae</taxon>
        <taxon>Streptophyta</taxon>
        <taxon>Embryophyta</taxon>
        <taxon>Tracheophyta</taxon>
        <taxon>Spermatophyta</taxon>
        <taxon>Magnoliopsida</taxon>
        <taxon>eudicotyledons</taxon>
        <taxon>Gunneridae</taxon>
        <taxon>Pentapetalae</taxon>
        <taxon>rosids</taxon>
        <taxon>fabids</taxon>
        <taxon>Fabales</taxon>
        <taxon>Fabaceae</taxon>
        <taxon>Papilionoideae</taxon>
        <taxon>50 kb inversion clade</taxon>
        <taxon>dalbergioids sensu lato</taxon>
        <taxon>Dalbergieae</taxon>
        <taxon>Pterocarpus clade</taxon>
        <taxon>Arachis</taxon>
    </lineage>
</organism>
<evidence type="ECO:0000313" key="2">
    <source>
        <dbReference type="EMBL" id="RYR51017.1"/>
    </source>
</evidence>
<accession>A0A445CJD2</accession>
<comment type="caution">
    <text evidence="2">The sequence shown here is derived from an EMBL/GenBank/DDBJ whole genome shotgun (WGS) entry which is preliminary data.</text>
</comment>
<feature type="domain" description="Aminotransferase-like plant mobile" evidence="1">
    <location>
        <begin position="34"/>
        <end position="175"/>
    </location>
</feature>
<reference evidence="2 3" key="1">
    <citation type="submission" date="2019-01" db="EMBL/GenBank/DDBJ databases">
        <title>Sequencing of cultivated peanut Arachis hypogaea provides insights into genome evolution and oil improvement.</title>
        <authorList>
            <person name="Chen X."/>
        </authorList>
    </citation>
    <scope>NUCLEOTIDE SEQUENCE [LARGE SCALE GENOMIC DNA]</scope>
    <source>
        <strain evidence="3">cv. Fuhuasheng</strain>
        <tissue evidence="2">Leaves</tissue>
    </source>
</reference>
<sequence>MPLHDRTIPYLERAGLYHLARLNSHWFWLDEPLDVAFQLGLPVDGEAVSGCLGEFETYIEGGRPAWEWFQDLFSELPPPNKVKQMTVHFTWFHERFSVLPPDANEETVRIYARAYIMMLLSTQLFGDKSANRVHIRWLPFVANLDEMGRYSWGSAALAWLYRCMCRVANRNVTNHAMKVDSFFINLVTHSNRGGLQQSNGTVHG</sequence>
<dbReference type="EMBL" id="SDMP01000006">
    <property type="protein sequence ID" value="RYR51017.1"/>
    <property type="molecule type" value="Genomic_DNA"/>
</dbReference>
<dbReference type="Proteomes" id="UP000289738">
    <property type="component" value="Chromosome A06"/>
</dbReference>
<dbReference type="Pfam" id="PF10536">
    <property type="entry name" value="PMD"/>
    <property type="match status" value="1"/>
</dbReference>
<dbReference type="InterPro" id="IPR044824">
    <property type="entry name" value="MAIN-like"/>
</dbReference>
<dbReference type="AlphaFoldDB" id="A0A445CJD2"/>